<protein>
    <submittedName>
        <fullName evidence="1">Uncharacterized protein</fullName>
    </submittedName>
</protein>
<reference evidence="1" key="1">
    <citation type="submission" date="2016-10" db="EMBL/GenBank/DDBJ databases">
        <authorList>
            <person name="de Groot N.N."/>
        </authorList>
    </citation>
    <scope>NUCLEOTIDE SEQUENCE</scope>
</reference>
<sequence length="45" mass="5073">MRTLFALGKKCNSLRKKDNNAETSLTVRIFGKSIIGEYVVDKITI</sequence>
<gene>
    <name evidence="1" type="ORF">MNB_SV-13-1770</name>
</gene>
<accession>A0A1W1CJ39</accession>
<organism evidence="1">
    <name type="scientific">hydrothermal vent metagenome</name>
    <dbReference type="NCBI Taxonomy" id="652676"/>
    <lineage>
        <taxon>unclassified sequences</taxon>
        <taxon>metagenomes</taxon>
        <taxon>ecological metagenomes</taxon>
    </lineage>
</organism>
<name>A0A1W1CJ39_9ZZZZ</name>
<dbReference type="EMBL" id="FPHM01000095">
    <property type="protein sequence ID" value="SFV65727.1"/>
    <property type="molecule type" value="Genomic_DNA"/>
</dbReference>
<evidence type="ECO:0000313" key="1">
    <source>
        <dbReference type="EMBL" id="SFV65727.1"/>
    </source>
</evidence>
<proteinExistence type="predicted"/>
<dbReference type="AlphaFoldDB" id="A0A1W1CJ39"/>